<evidence type="ECO:0000313" key="3">
    <source>
        <dbReference type="Proteomes" id="UP000245086"/>
    </source>
</evidence>
<gene>
    <name evidence="2" type="ORF">PbB2_01087</name>
</gene>
<dbReference type="Pfam" id="PF22741">
    <property type="entry name" value="PTP-NADK"/>
    <property type="match status" value="1"/>
</dbReference>
<dbReference type="InterPro" id="IPR029021">
    <property type="entry name" value="Prot-tyrosine_phosphatase-like"/>
</dbReference>
<reference evidence="2 3" key="1">
    <citation type="journal article" date="2018" name="Genome Announc.">
        <title>Draft Genome Sequence of "Candidatus Phycosocius bacilliformis," an Alphaproteobacterial Ectosymbiont of the Hydrocarbon-Producing Green Alga Botryococcus braunii.</title>
        <authorList>
            <person name="Tanabe Y."/>
            <person name="Yamaguchi H."/>
            <person name="Watanabe M.M."/>
        </authorList>
    </citation>
    <scope>NUCLEOTIDE SEQUENCE [LARGE SCALE GENOMIC DNA]</scope>
    <source>
        <strain evidence="2 3">BOTRYCO-2</strain>
    </source>
</reference>
<dbReference type="AlphaFoldDB" id="A0A2P2E8L5"/>
<protein>
    <recommendedName>
        <fullName evidence="1">DSP-PTPase phosphatase fused to NAD+ Kinase domain-containing protein</fullName>
    </recommendedName>
</protein>
<accession>A0A2P2E8L5</accession>
<dbReference type="InterPro" id="IPR055214">
    <property type="entry name" value="PTP-NADK"/>
</dbReference>
<organism evidence="2 3">
    <name type="scientific">Candidatus Phycosocius bacilliformis</name>
    <dbReference type="NCBI Taxonomy" id="1445552"/>
    <lineage>
        <taxon>Bacteria</taxon>
        <taxon>Pseudomonadati</taxon>
        <taxon>Pseudomonadota</taxon>
        <taxon>Alphaproteobacteria</taxon>
        <taxon>Caulobacterales</taxon>
        <taxon>Caulobacterales incertae sedis</taxon>
        <taxon>Candidatus Phycosocius</taxon>
    </lineage>
</organism>
<dbReference type="RefSeq" id="WP_108984260.1">
    <property type="nucleotide sequence ID" value="NZ_BFBR01000002.1"/>
</dbReference>
<name>A0A2P2E8L5_9PROT</name>
<proteinExistence type="predicted"/>
<dbReference type="SUPFAM" id="SSF52799">
    <property type="entry name" value="(Phosphotyrosine protein) phosphatases II"/>
    <property type="match status" value="1"/>
</dbReference>
<dbReference type="EMBL" id="BFBR01000002">
    <property type="protein sequence ID" value="GBF57420.1"/>
    <property type="molecule type" value="Genomic_DNA"/>
</dbReference>
<evidence type="ECO:0000313" key="2">
    <source>
        <dbReference type="EMBL" id="GBF57420.1"/>
    </source>
</evidence>
<sequence length="245" mass="28334">MGATAKACRNLQARLDAGPSKEISPVPKFDLTTPERRKAAERDYWWNDHAFLRARFQNKYQISPRMWRSNQPSPEQLADWKAQGIKTIVNLRGDTDASFTVLEKEACEKLGLNLVFLHSESRGAPYAERLIEAKKAFDTMEYPAVMHCKSGADRAGTMSVFYLYQIEGVPLAEARKQLSFKYLHISAAKTGILDFFWDEWAKIEATGRIDFWTWLTTEYDRDDLKARYKPQAAWSWIVDNILKRE</sequence>
<evidence type="ECO:0000259" key="1">
    <source>
        <dbReference type="Pfam" id="PF22741"/>
    </source>
</evidence>
<feature type="domain" description="DSP-PTPase phosphatase fused to NAD+ Kinase" evidence="1">
    <location>
        <begin position="63"/>
        <end position="168"/>
    </location>
</feature>
<dbReference type="Gene3D" id="3.90.190.10">
    <property type="entry name" value="Protein tyrosine phosphatase superfamily"/>
    <property type="match status" value="1"/>
</dbReference>
<keyword evidence="3" id="KW-1185">Reference proteome</keyword>
<dbReference type="Proteomes" id="UP000245086">
    <property type="component" value="Unassembled WGS sequence"/>
</dbReference>
<comment type="caution">
    <text evidence="2">The sequence shown here is derived from an EMBL/GenBank/DDBJ whole genome shotgun (WGS) entry which is preliminary data.</text>
</comment>
<dbReference type="OrthoDB" id="9814896at2"/>